<dbReference type="InterPro" id="IPR032710">
    <property type="entry name" value="NTF2-like_dom_sf"/>
</dbReference>
<keyword evidence="3" id="KW-1185">Reference proteome</keyword>
<reference evidence="3" key="1">
    <citation type="submission" date="2016-10" db="EMBL/GenBank/DDBJ databases">
        <authorList>
            <person name="Varghese N."/>
            <person name="Submissions S."/>
        </authorList>
    </citation>
    <scope>NUCLEOTIDE SEQUENCE [LARGE SCALE GENOMIC DNA]</scope>
    <source>
        <strain evidence="3">DSM 17934</strain>
    </source>
</reference>
<dbReference type="Pfam" id="PF02810">
    <property type="entry name" value="SEC-C"/>
    <property type="match status" value="1"/>
</dbReference>
<evidence type="ECO:0000259" key="1">
    <source>
        <dbReference type="Pfam" id="PF17775"/>
    </source>
</evidence>
<accession>A0A1H6U8N9</accession>
<dbReference type="Gene3D" id="3.10.450.50">
    <property type="match status" value="1"/>
</dbReference>
<sequence>MIKTKPCPCGSELNLEHCCSPYIYDGVVVPTAEKLMRSRFTAYCLQNAEYLYNTTHVSQKKYTNKSDILAWAKLNTWQKLEIINFSENTVEFKAYYLDEDKKPQIHHEKSTFINFQDNWYYVDGKFY</sequence>
<evidence type="ECO:0000313" key="3">
    <source>
        <dbReference type="Proteomes" id="UP000199702"/>
    </source>
</evidence>
<proteinExistence type="predicted"/>
<dbReference type="STRING" id="402734.SAMN05660918_1818"/>
<dbReference type="AlphaFoldDB" id="A0A1H6U8N9"/>
<dbReference type="Proteomes" id="UP000199702">
    <property type="component" value="Unassembled WGS sequence"/>
</dbReference>
<dbReference type="SUPFAM" id="SSF54427">
    <property type="entry name" value="NTF2-like"/>
    <property type="match status" value="1"/>
</dbReference>
<protein>
    <submittedName>
        <fullName evidence="2">SEC-C motif-containing protein</fullName>
    </submittedName>
</protein>
<organism evidence="2 3">
    <name type="scientific">Flavobacterium terrigena</name>
    <dbReference type="NCBI Taxonomy" id="402734"/>
    <lineage>
        <taxon>Bacteria</taxon>
        <taxon>Pseudomonadati</taxon>
        <taxon>Bacteroidota</taxon>
        <taxon>Flavobacteriia</taxon>
        <taxon>Flavobacteriales</taxon>
        <taxon>Flavobacteriaceae</taxon>
        <taxon>Flavobacterium</taxon>
    </lineage>
</organism>
<evidence type="ECO:0000313" key="2">
    <source>
        <dbReference type="EMBL" id="SEI88709.1"/>
    </source>
</evidence>
<dbReference type="OrthoDB" id="21421at2"/>
<feature type="domain" description="YchJ-like middle NTF2-like" evidence="1">
    <location>
        <begin position="31"/>
        <end position="124"/>
    </location>
</feature>
<dbReference type="Pfam" id="PF17775">
    <property type="entry name" value="YchJ_M-like"/>
    <property type="match status" value="1"/>
</dbReference>
<gene>
    <name evidence="2" type="ORF">SAMN05660918_1818</name>
</gene>
<dbReference type="RefSeq" id="WP_091311904.1">
    <property type="nucleotide sequence ID" value="NZ_CBCSJU010000004.1"/>
</dbReference>
<dbReference type="InterPro" id="IPR048469">
    <property type="entry name" value="YchJ-like_M"/>
</dbReference>
<name>A0A1H6U8N9_9FLAO</name>
<dbReference type="EMBL" id="FNYA01000004">
    <property type="protein sequence ID" value="SEI88709.1"/>
    <property type="molecule type" value="Genomic_DNA"/>
</dbReference>
<dbReference type="InterPro" id="IPR004027">
    <property type="entry name" value="SEC_C_motif"/>
</dbReference>